<dbReference type="GO" id="GO:0032259">
    <property type="term" value="P:methylation"/>
    <property type="evidence" value="ECO:0007669"/>
    <property type="project" value="UniProtKB-KW"/>
</dbReference>
<dbReference type="Gene3D" id="3.40.50.150">
    <property type="entry name" value="Vaccinia Virus protein VP39"/>
    <property type="match status" value="1"/>
</dbReference>
<evidence type="ECO:0000256" key="2">
    <source>
        <dbReference type="ARBA" id="ARBA00022603"/>
    </source>
</evidence>
<accession>A0ABW1T3U9</accession>
<evidence type="ECO:0000256" key="4">
    <source>
        <dbReference type="ARBA" id="ARBA00047942"/>
    </source>
</evidence>
<feature type="domain" description="MmeI-like N-terminal" evidence="5">
    <location>
        <begin position="12"/>
        <end position="178"/>
    </location>
</feature>
<evidence type="ECO:0000313" key="9">
    <source>
        <dbReference type="EMBL" id="MFC6239432.1"/>
    </source>
</evidence>
<evidence type="ECO:0000259" key="8">
    <source>
        <dbReference type="Pfam" id="PF20473"/>
    </source>
</evidence>
<gene>
    <name evidence="9" type="ORF">ACFQGU_16275</name>
</gene>
<protein>
    <recommendedName>
        <fullName evidence="1">site-specific DNA-methyltransferase (adenine-specific)</fullName>
        <ecNumber evidence="1">2.1.1.72</ecNumber>
    </recommendedName>
</protein>
<dbReference type="InterPro" id="IPR029063">
    <property type="entry name" value="SAM-dependent_MTases_sf"/>
</dbReference>
<feature type="domain" description="MmeI-like helicase spacer" evidence="6">
    <location>
        <begin position="189"/>
        <end position="258"/>
    </location>
</feature>
<dbReference type="InterPro" id="IPR046816">
    <property type="entry name" value="MmeI_Mtase"/>
</dbReference>
<evidence type="ECO:0000256" key="3">
    <source>
        <dbReference type="ARBA" id="ARBA00022679"/>
    </source>
</evidence>
<evidence type="ECO:0000259" key="5">
    <source>
        <dbReference type="Pfam" id="PF20464"/>
    </source>
</evidence>
<dbReference type="InterPro" id="IPR046819">
    <property type="entry name" value="MmeI_hel"/>
</dbReference>
<dbReference type="InterPro" id="IPR050953">
    <property type="entry name" value="N4_N6_ade-DNA_methylase"/>
</dbReference>
<dbReference type="Pfam" id="PF20464">
    <property type="entry name" value="MmeI_N"/>
    <property type="match status" value="1"/>
</dbReference>
<dbReference type="PANTHER" id="PTHR33841">
    <property type="entry name" value="DNA METHYLTRANSFERASE YEEA-RELATED"/>
    <property type="match status" value="1"/>
</dbReference>
<evidence type="ECO:0000313" key="10">
    <source>
        <dbReference type="Proteomes" id="UP001596138"/>
    </source>
</evidence>
<dbReference type="SUPFAM" id="SSF53335">
    <property type="entry name" value="S-adenosyl-L-methionine-dependent methyltransferases"/>
    <property type="match status" value="1"/>
</dbReference>
<name>A0ABW1T3U9_9ACTN</name>
<sequence>MDPRPIRESLASFVAWRKEHLKGDEKGEAAIYLERLFQAFGHGGVREAGATLEARIHRLDFKGVSYADLMWKPRCLIEMKKSGTDLTRHYRQAFQYWIEAVPDRPRYVILCNFDELWIYDFDQQLDAPVDVVKLADLPERYAALAFMLPIEQAPLFGNDLVAVTRSAAAQVSGVFRSLYDRGIDRVVAQRFVLQSVVAMFSEDIGLLPDKYFTRGLDDARTGADAYDLLGGLFREMNAPGRTAGGRYAGTPYFNGGLFRSIEPVELTNGELGELRGAAQTNWSAVRPEIFGTLFETSMDKGERHAYGAHFTSQADIAKVVLPTIVKPWTELISAASTIGQYEQLLLDMAAFRVLDPACGSGNFLYVAYREMRRLEAEAKLRIDERRKSAEIASQAALSYVTPDHFLGLDNNRFAVEVAKVTMMLAKKLSADELDDDQPVLPLDNLDDTIRYADALFEPWPKANVIVGNPPYLGRRKMVEELGAPYTSKLAQEHPGIGGVSDFVCYWFPLAHDALPSGGRAGLVATQAIRDASSRKASLDYVVDHGGVIFDAVSSQPWSGDAAVTVSIVNWVKGEQYAPKERVLWLDEGELRLPVAEIPASLKPTTDVATALPLGSNQRPKVCFQGQTTGNVAGFRLTRAEALAIVRSDGLSRSVIHPMISGDPMIHTLGPTDFVIDVPFTDATEARAKAPGALAHLARTVLPGREESAAKEEARNAEVLAANPRSKTNKHHANFLSTWWRHAYRRDDMLKAISGLSRYIALTIVAADGRKSIYQFVDSSIRPDASLQVFAFDDDYSFGVLSSSLHRTWFDERCSRLETRPRYTPTTVWDTFPWPANPGTEQVARVASIVSDLLSLREEYVARGSTLGEQYDSLRLPGRSALRDLHDQLDEAVLDAYGFSRGDDLLAQLLALNLAAASQPGVARRPGGADFEGAYTSDFKLMAPPL</sequence>
<evidence type="ECO:0000259" key="6">
    <source>
        <dbReference type="Pfam" id="PF20465"/>
    </source>
</evidence>
<dbReference type="InterPro" id="IPR046817">
    <property type="entry name" value="MmeI_N"/>
</dbReference>
<keyword evidence="3" id="KW-0808">Transferase</keyword>
<keyword evidence="10" id="KW-1185">Reference proteome</keyword>
<keyword evidence="2 9" id="KW-0489">Methyltransferase</keyword>
<evidence type="ECO:0000256" key="1">
    <source>
        <dbReference type="ARBA" id="ARBA00011900"/>
    </source>
</evidence>
<comment type="catalytic activity">
    <reaction evidence="4">
        <text>a 2'-deoxyadenosine in DNA + S-adenosyl-L-methionine = an N(6)-methyl-2'-deoxyadenosine in DNA + S-adenosyl-L-homocysteine + H(+)</text>
        <dbReference type="Rhea" id="RHEA:15197"/>
        <dbReference type="Rhea" id="RHEA-COMP:12418"/>
        <dbReference type="Rhea" id="RHEA-COMP:12419"/>
        <dbReference type="ChEBI" id="CHEBI:15378"/>
        <dbReference type="ChEBI" id="CHEBI:57856"/>
        <dbReference type="ChEBI" id="CHEBI:59789"/>
        <dbReference type="ChEBI" id="CHEBI:90615"/>
        <dbReference type="ChEBI" id="CHEBI:90616"/>
        <dbReference type="EC" id="2.1.1.72"/>
    </reaction>
</comment>
<dbReference type="PRINTS" id="PR00507">
    <property type="entry name" value="N12N6MTFRASE"/>
</dbReference>
<dbReference type="RefSeq" id="WP_386768725.1">
    <property type="nucleotide sequence ID" value="NZ_JBHSTI010000029.1"/>
</dbReference>
<proteinExistence type="predicted"/>
<dbReference type="PROSITE" id="PS00092">
    <property type="entry name" value="N6_MTASE"/>
    <property type="match status" value="1"/>
</dbReference>
<dbReference type="Pfam" id="PF20473">
    <property type="entry name" value="MmeI_Mtase"/>
    <property type="match status" value="1"/>
</dbReference>
<dbReference type="Pfam" id="PF20466">
    <property type="entry name" value="MmeI_TRD"/>
    <property type="match status" value="1"/>
</dbReference>
<evidence type="ECO:0000259" key="7">
    <source>
        <dbReference type="Pfam" id="PF20466"/>
    </source>
</evidence>
<dbReference type="EC" id="2.1.1.72" evidence="1"/>
<dbReference type="PANTHER" id="PTHR33841:SF1">
    <property type="entry name" value="DNA METHYLTRANSFERASE A"/>
    <property type="match status" value="1"/>
</dbReference>
<dbReference type="GO" id="GO:0008168">
    <property type="term" value="F:methyltransferase activity"/>
    <property type="evidence" value="ECO:0007669"/>
    <property type="project" value="UniProtKB-KW"/>
</dbReference>
<dbReference type="Proteomes" id="UP001596138">
    <property type="component" value="Unassembled WGS sequence"/>
</dbReference>
<reference evidence="10" key="1">
    <citation type="journal article" date="2019" name="Int. J. Syst. Evol. Microbiol.">
        <title>The Global Catalogue of Microorganisms (GCM) 10K type strain sequencing project: providing services to taxonomists for standard genome sequencing and annotation.</title>
        <authorList>
            <consortium name="The Broad Institute Genomics Platform"/>
            <consortium name="The Broad Institute Genome Sequencing Center for Infectious Disease"/>
            <person name="Wu L."/>
            <person name="Ma J."/>
        </authorList>
    </citation>
    <scope>NUCLEOTIDE SEQUENCE [LARGE SCALE GENOMIC DNA]</scope>
    <source>
        <strain evidence="10">CGMCC 4.7317</strain>
    </source>
</reference>
<organism evidence="9 10">
    <name type="scientific">Longivirga aurantiaca</name>
    <dbReference type="NCBI Taxonomy" id="1837743"/>
    <lineage>
        <taxon>Bacteria</taxon>
        <taxon>Bacillati</taxon>
        <taxon>Actinomycetota</taxon>
        <taxon>Actinomycetes</taxon>
        <taxon>Sporichthyales</taxon>
        <taxon>Sporichthyaceae</taxon>
        <taxon>Longivirga</taxon>
    </lineage>
</organism>
<feature type="domain" description="MmeI-like DNA-methyltransferase" evidence="8">
    <location>
        <begin position="340"/>
        <end position="571"/>
    </location>
</feature>
<dbReference type="InterPro" id="IPR002052">
    <property type="entry name" value="DNA_methylase_N6_adenine_CS"/>
</dbReference>
<dbReference type="InterPro" id="IPR046820">
    <property type="entry name" value="MmeI_TRD"/>
</dbReference>
<dbReference type="Pfam" id="PF20465">
    <property type="entry name" value="MmeI_hel"/>
    <property type="match status" value="1"/>
</dbReference>
<dbReference type="EMBL" id="JBHSTI010000029">
    <property type="protein sequence ID" value="MFC6239432.1"/>
    <property type="molecule type" value="Genomic_DNA"/>
</dbReference>
<feature type="domain" description="MmeI-like target recognition" evidence="7">
    <location>
        <begin position="774"/>
        <end position="835"/>
    </location>
</feature>
<comment type="caution">
    <text evidence="9">The sequence shown here is derived from an EMBL/GenBank/DDBJ whole genome shotgun (WGS) entry which is preliminary data.</text>
</comment>